<dbReference type="SMART" id="SM00863">
    <property type="entry name" value="tRNA_SAD"/>
    <property type="match status" value="1"/>
</dbReference>
<comment type="cofactor">
    <cofactor evidence="1">
        <name>Zn(2+)</name>
        <dbReference type="ChEBI" id="CHEBI:29105"/>
    </cofactor>
</comment>
<dbReference type="GO" id="GO:0004813">
    <property type="term" value="F:alanine-tRNA ligase activity"/>
    <property type="evidence" value="ECO:0007669"/>
    <property type="project" value="InterPro"/>
</dbReference>
<dbReference type="InterPro" id="IPR018165">
    <property type="entry name" value="Ala-tRNA-synth_IIc_core"/>
</dbReference>
<reference evidence="7 8" key="1">
    <citation type="submission" date="2015-09" db="EMBL/GenBank/DDBJ databases">
        <title>Genome sequencing project for genomic taxonomy and phylogenomics of Bacillus-like bacteria.</title>
        <authorList>
            <person name="Liu B."/>
            <person name="Wang J."/>
            <person name="Zhu Y."/>
            <person name="Liu G."/>
            <person name="Chen Q."/>
            <person name="Chen Z."/>
            <person name="Lan J."/>
            <person name="Che J."/>
            <person name="Ge C."/>
            <person name="Shi H."/>
            <person name="Pan Z."/>
            <person name="Liu X."/>
        </authorList>
    </citation>
    <scope>NUCLEOTIDE SEQUENCE [LARGE SCALE GENOMIC DNA]</scope>
    <source>
        <strain evidence="7 8">FJAT-18043</strain>
    </source>
</reference>
<accession>A0A0Q3QJ29</accession>
<dbReference type="InterPro" id="IPR012947">
    <property type="entry name" value="tRNA_SAD"/>
</dbReference>
<comment type="caution">
    <text evidence="7">The sequence shown here is derived from an EMBL/GenBank/DDBJ whole genome shotgun (WGS) entry which is preliminary data.</text>
</comment>
<feature type="domain" description="Alanyl-transfer RNA synthetases family profile" evidence="6">
    <location>
        <begin position="1"/>
        <end position="255"/>
    </location>
</feature>
<dbReference type="Pfam" id="PF07973">
    <property type="entry name" value="tRNA_SAD"/>
    <property type="match status" value="1"/>
</dbReference>
<dbReference type="Proteomes" id="UP000050996">
    <property type="component" value="Unassembled WGS sequence"/>
</dbReference>
<dbReference type="GO" id="GO:0003676">
    <property type="term" value="F:nucleic acid binding"/>
    <property type="evidence" value="ECO:0007669"/>
    <property type="project" value="InterPro"/>
</dbReference>
<evidence type="ECO:0000256" key="4">
    <source>
        <dbReference type="ARBA" id="ARBA00022833"/>
    </source>
</evidence>
<gene>
    <name evidence="7" type="ORF">AN957_02330</name>
</gene>
<keyword evidence="7" id="KW-0030">Aminoacyl-tRNA synthetase</keyword>
<name>A0A0Q3QJ29_9BACI</name>
<dbReference type="EMBL" id="LJIX01000006">
    <property type="protein sequence ID" value="KQL17576.1"/>
    <property type="molecule type" value="Genomic_DNA"/>
</dbReference>
<dbReference type="GO" id="GO:0002161">
    <property type="term" value="F:aminoacyl-tRNA deacylase activity"/>
    <property type="evidence" value="ECO:0007669"/>
    <property type="project" value="UniProtKB-ARBA"/>
</dbReference>
<dbReference type="SUPFAM" id="SSF55186">
    <property type="entry name" value="ThrRS/AlaRS common domain"/>
    <property type="match status" value="1"/>
</dbReference>
<keyword evidence="3" id="KW-0479">Metal-binding</keyword>
<dbReference type="InterPro" id="IPR018164">
    <property type="entry name" value="Ala-tRNA-synth_IIc_N"/>
</dbReference>
<dbReference type="Pfam" id="PF01411">
    <property type="entry name" value="tRNA-synt_2c"/>
    <property type="match status" value="1"/>
</dbReference>
<dbReference type="Gene3D" id="2.40.30.130">
    <property type="match status" value="1"/>
</dbReference>
<evidence type="ECO:0000259" key="6">
    <source>
        <dbReference type="PROSITE" id="PS50860"/>
    </source>
</evidence>
<evidence type="ECO:0000256" key="2">
    <source>
        <dbReference type="ARBA" id="ARBA00004496"/>
    </source>
</evidence>
<evidence type="ECO:0000256" key="3">
    <source>
        <dbReference type="ARBA" id="ARBA00022723"/>
    </source>
</evidence>
<dbReference type="PANTHER" id="PTHR43462:SF1">
    <property type="entry name" value="ALANYL-TRNA EDITING PROTEIN AARSD1"/>
    <property type="match status" value="1"/>
</dbReference>
<dbReference type="SUPFAM" id="SSF50447">
    <property type="entry name" value="Translation proteins"/>
    <property type="match status" value="1"/>
</dbReference>
<dbReference type="GO" id="GO:0006419">
    <property type="term" value="P:alanyl-tRNA aminoacylation"/>
    <property type="evidence" value="ECO:0007669"/>
    <property type="project" value="InterPro"/>
</dbReference>
<organism evidence="7 8">
    <name type="scientific">Cytobacillus solani</name>
    <dbReference type="NCBI Taxonomy" id="1637975"/>
    <lineage>
        <taxon>Bacteria</taxon>
        <taxon>Bacillati</taxon>
        <taxon>Bacillota</taxon>
        <taxon>Bacilli</taxon>
        <taxon>Bacillales</taxon>
        <taxon>Bacillaceae</taxon>
        <taxon>Cytobacillus</taxon>
    </lineage>
</organism>
<feature type="coiled-coil region" evidence="5">
    <location>
        <begin position="271"/>
        <end position="305"/>
    </location>
</feature>
<evidence type="ECO:0000256" key="5">
    <source>
        <dbReference type="SAM" id="Coils"/>
    </source>
</evidence>
<keyword evidence="7" id="KW-0436">Ligase</keyword>
<protein>
    <submittedName>
        <fullName evidence="7">Alanyl-tRNA synthetase</fullName>
    </submittedName>
</protein>
<keyword evidence="5" id="KW-0175">Coiled coil</keyword>
<keyword evidence="8" id="KW-1185">Reference proteome</keyword>
<dbReference type="GO" id="GO:0005737">
    <property type="term" value="C:cytoplasm"/>
    <property type="evidence" value="ECO:0007669"/>
    <property type="project" value="UniProtKB-SubCell"/>
</dbReference>
<proteinExistence type="predicted"/>
<dbReference type="PROSITE" id="PS50860">
    <property type="entry name" value="AA_TRNA_LIGASE_II_ALA"/>
    <property type="match status" value="1"/>
</dbReference>
<dbReference type="PANTHER" id="PTHR43462">
    <property type="entry name" value="ALANYL-TRNA EDITING PROTEIN"/>
    <property type="match status" value="1"/>
</dbReference>
<dbReference type="InterPro" id="IPR009000">
    <property type="entry name" value="Transl_B-barrel_sf"/>
</dbReference>
<dbReference type="STRING" id="1637975.AN957_02330"/>
<evidence type="ECO:0000313" key="8">
    <source>
        <dbReference type="Proteomes" id="UP000050996"/>
    </source>
</evidence>
<dbReference type="InterPro" id="IPR018163">
    <property type="entry name" value="Thr/Ala-tRNA-synth_IIc_edit"/>
</dbReference>
<dbReference type="Gene3D" id="3.30.980.10">
    <property type="entry name" value="Threonyl-trna Synthetase, Chain A, domain 2"/>
    <property type="match status" value="1"/>
</dbReference>
<dbReference type="AlphaFoldDB" id="A0A0Q3QJ29"/>
<dbReference type="Gene3D" id="3.10.310.40">
    <property type="match status" value="1"/>
</dbReference>
<keyword evidence="4" id="KW-0862">Zinc</keyword>
<dbReference type="InterPro" id="IPR051335">
    <property type="entry name" value="Alanyl-tRNA_Editing_Enzymes"/>
</dbReference>
<dbReference type="GO" id="GO:0005524">
    <property type="term" value="F:ATP binding"/>
    <property type="evidence" value="ECO:0007669"/>
    <property type="project" value="InterPro"/>
</dbReference>
<dbReference type="GO" id="GO:0046872">
    <property type="term" value="F:metal ion binding"/>
    <property type="evidence" value="ECO:0007669"/>
    <property type="project" value="UniProtKB-KW"/>
</dbReference>
<sequence length="418" mass="47518">MNVHKKNLVKLINWRPFSLKNKLYYQDPYIKSFTTHLKDQQKDEQGRVYAILEETAFYPTGGGQPYDTGTLNGIKVIDVEEIDGEIRHYIAQPFNEPGEITGEIDWERRFDHMQQHAGQHILSAAFEEKFGFATVSFHLGNEVLTIDLDIEELTDEQAEEAEDLANQIILENRSIETKWVTMDELSSYRLRKQLSVTENIRLVIIPDFDYNGCGGTHPHSTGEVKAIKILDWEKQRKKIRVHFVCGDRVLNQLHQKQKEIKRLTSILNAPEENLADTAKKLIEDKKMLEKSIEELKDELVAYEAKDLLTNGKSSSNGLIISKQFKNRSIQEVQKLARAVTVLSEEAVVFFVNDAEVKLQFVCAKGKAPNGSMKEITNKLLPLINGKGGGNDLFAQGGGEALITAEQLFHQGLEYMEQD</sequence>
<comment type="subcellular location">
    <subcellularLocation>
        <location evidence="2">Cytoplasm</location>
    </subcellularLocation>
</comment>
<evidence type="ECO:0000256" key="1">
    <source>
        <dbReference type="ARBA" id="ARBA00001947"/>
    </source>
</evidence>
<dbReference type="PATRIC" id="fig|1637975.4.peg.133"/>
<evidence type="ECO:0000313" key="7">
    <source>
        <dbReference type="EMBL" id="KQL17576.1"/>
    </source>
</evidence>